<evidence type="ECO:0000313" key="3">
    <source>
        <dbReference type="Proteomes" id="UP000250235"/>
    </source>
</evidence>
<keyword evidence="3" id="KW-1185">Reference proteome</keyword>
<dbReference type="EMBL" id="KV005897">
    <property type="protein sequence ID" value="KZV33322.1"/>
    <property type="molecule type" value="Genomic_DNA"/>
</dbReference>
<evidence type="ECO:0008006" key="4">
    <source>
        <dbReference type="Google" id="ProtNLM"/>
    </source>
</evidence>
<dbReference type="Proteomes" id="UP000250235">
    <property type="component" value="Unassembled WGS sequence"/>
</dbReference>
<name>A0A2Z7BG47_9LAMI</name>
<proteinExistence type="predicted"/>
<sequence length="1063" mass="118264">MASSLYSNAQHVDFESVLGMDDPGMVSMFEALVASGLRGFLGCPAIVYEDALVDFFENASVRSGVVISTVGGQLVEISEKLFAETFELPIDGLGDLSEMPKDAIFDARSIVSLSGEPISLSGRKNQMKMPFRLLCDIVAKAISVKAGSFNAITVEKFSLITAVVCGVKINWAKFLFGVLKKMVSVKSKQAKGFAVQISLLLATFPTVELGESSEFPASKILSKKTVLRFVSINDRDGAEEVTGAAKPKAVSKKRPAADVGAAVPKKKRTSKKKSISSISSLEMVSVAEEAVPIQQVVEPLDVEEPRCSSADAVDLIIQQVLDETRAADAPADIDQPAVTKEKNWFDLPYDDLVKQWEAERPVVTASDTEDEIATEDVAPAVGVQQVEEFEAPISAVETLSADEKMSLDDILLSIPVDIHLPSTCMEVTKITMGQMIKIPGVTEKTWFLNSLPRIPADDKGKEILVEKDPVKGNPAAEHYSLICADNDLLVDLRAKVIDEVATFFHSFSLKKLASINIEEMYRKEEQVLSWGETESPQEAIQWKFYILLKYRTILVWKFLEAWRVNFAPGQGSSAVDIQVIELLSDLYLYFLEELAKEARNLGLTWTKPCCSKIFEGSPRDRGAVIARSNSNTRSLCWIRRMLLVDGLWAVEFCADRWVKIPKRMISTEVPRQRKYDDTLPTMSLFFKLLRKRWADVCVEVVEFCASPRLLLIGSTQFCRSLQLAEPVFSFAPSRHTIFALRFSQFCSVFIDLSLFSWLPSTDISEFLSSIALDRTILRSEQRSQDSFAVAPSVQLSLEQHQSSSSSSDSSSSLHFDQTDINATASSQPTISPDLSAVFADFQAALSEQIFVSQSDISSRMHKLEQSVCDSLRDQADISRNLFQGARQETHTLDDVHTIRFNEFRKTVLTQNATIFQGLADVRKEVDAVNAKVDIMAKRLTDIQKDAEASKEAISHQLLEFQSSAQENHNVIHAQLSELVDFIHRGSADKKGENGSRGLQKPADTQKEGSAVTPSFEQRVQMAQRHIVQTVLNADANRESQDSAERDRERRRKESRSLKRRRKD</sequence>
<evidence type="ECO:0000313" key="2">
    <source>
        <dbReference type="EMBL" id="KZV33322.1"/>
    </source>
</evidence>
<dbReference type="OrthoDB" id="8048545at2759"/>
<feature type="region of interest" description="Disordered" evidence="1">
    <location>
        <begin position="986"/>
        <end position="1063"/>
    </location>
</feature>
<accession>A0A2Z7BG47</accession>
<gene>
    <name evidence="2" type="ORF">F511_41752</name>
</gene>
<feature type="compositionally biased region" description="Basic residues" evidence="1">
    <location>
        <begin position="1048"/>
        <end position="1063"/>
    </location>
</feature>
<feature type="compositionally biased region" description="Basic and acidic residues" evidence="1">
    <location>
        <begin position="1035"/>
        <end position="1047"/>
    </location>
</feature>
<evidence type="ECO:0000256" key="1">
    <source>
        <dbReference type="SAM" id="MobiDB-lite"/>
    </source>
</evidence>
<protein>
    <recommendedName>
        <fullName evidence="4">Dystroglycan-like</fullName>
    </recommendedName>
</protein>
<dbReference type="AlphaFoldDB" id="A0A2Z7BG47"/>
<reference evidence="2 3" key="1">
    <citation type="journal article" date="2015" name="Proc. Natl. Acad. Sci. U.S.A.">
        <title>The resurrection genome of Boea hygrometrica: A blueprint for survival of dehydration.</title>
        <authorList>
            <person name="Xiao L."/>
            <person name="Yang G."/>
            <person name="Zhang L."/>
            <person name="Yang X."/>
            <person name="Zhao S."/>
            <person name="Ji Z."/>
            <person name="Zhou Q."/>
            <person name="Hu M."/>
            <person name="Wang Y."/>
            <person name="Chen M."/>
            <person name="Xu Y."/>
            <person name="Jin H."/>
            <person name="Xiao X."/>
            <person name="Hu G."/>
            <person name="Bao F."/>
            <person name="Hu Y."/>
            <person name="Wan P."/>
            <person name="Li L."/>
            <person name="Deng X."/>
            <person name="Kuang T."/>
            <person name="Xiang C."/>
            <person name="Zhu J.K."/>
            <person name="Oliver M.J."/>
            <person name="He Y."/>
        </authorList>
    </citation>
    <scope>NUCLEOTIDE SEQUENCE [LARGE SCALE GENOMIC DNA]</scope>
    <source>
        <strain evidence="3">cv. XS01</strain>
    </source>
</reference>
<organism evidence="2 3">
    <name type="scientific">Dorcoceras hygrometricum</name>
    <dbReference type="NCBI Taxonomy" id="472368"/>
    <lineage>
        <taxon>Eukaryota</taxon>
        <taxon>Viridiplantae</taxon>
        <taxon>Streptophyta</taxon>
        <taxon>Embryophyta</taxon>
        <taxon>Tracheophyta</taxon>
        <taxon>Spermatophyta</taxon>
        <taxon>Magnoliopsida</taxon>
        <taxon>eudicotyledons</taxon>
        <taxon>Gunneridae</taxon>
        <taxon>Pentapetalae</taxon>
        <taxon>asterids</taxon>
        <taxon>lamiids</taxon>
        <taxon>Lamiales</taxon>
        <taxon>Gesneriaceae</taxon>
        <taxon>Didymocarpoideae</taxon>
        <taxon>Trichosporeae</taxon>
        <taxon>Loxocarpinae</taxon>
        <taxon>Dorcoceras</taxon>
    </lineage>
</organism>